<sequence>MEDGLKRVSRLQRDDELTFPHFYLVSASAGSGKTYTLCMRFCQFLLSKCIQNNNLSNIIALTFTKNAANEMKQRILEWLKRISLGLLSEDDKNNLIELLSLPFNEIVTRSEKLIDLIFNNFYEFQVSTIDSFMSKIFKVMAFETNILASNIKIDIEEIIDFAVDKFIQDIDFLELEEFIKVIASNNSISFNPKEDLKKNLLTLLNLENRKLGYFKENKDIEPALDKVKLLMRNLALLAEKSLRKSFKLNGKIKEENFYKLIEKLNNPEKNIINIIKSIYKTFPFNKEKSDDYIYLKSEWEKNISEIYTYLPILSQIRFQPYIKLLSKFKLTLENCYKDFGAIYIGNMNKMIFENLNEETITKIQFCLGSYVYHILIDEFQDTDEVQWACIKKLCDDLLSRNGSVFAVGDIKQSIYSFRGANYKIMKETIEKPTKNTFLLNLEKNFRTDGIIIENIKNFFQRDISDKVSETNNISGLKDFIQFPLEERKNSGFFKSQIVFFDEPEDKEILDSKDVRIGTLKTELLNLIYELSKRYKLSDIVVLARSNSQVNKVATWLIENGYNVVSESSMDIRDRKIIREIVSLLKFIELPNDNLNFSIFILGKIMNKIFVDNNISQNEIREFIFLNRNKNLFNSFKNNYIDLWNKYFKEIYFKSGYISMYNLITLIYSIFKIPENFPEESAYLVKLLEIISEIELTGYVDINKLLYLIEQDKSEFFRIEISNFTDALKLMTVHKAKGLEFPVVINVIDAENNYALINKKKLDYSFFIYEEKTNFEADKSSLSLLHITREVAQKNNFLNEILSDKDVDCILDDLNLLYVAMTRAKFELYNFMCIKKIETSDNLYNLEKEDGEKKKIIDVEVNDFEFDNFKINYEFTVEPLGIEQNWKKNDIASIKRGILFHKILERIKYKEDLFGLENITKLYENDIKLFEPEIAKKISSIVMNEQFSKFFSPLNKIFTEVDFVDKKGNLFRIDRLVIEKDIIYVVDYKTSLKEYYKNFEKKNYLRQIKLYMKLVKNFYRRSTVGVILDIDNMSKEIIKDE</sequence>
<comment type="catalytic activity">
    <reaction evidence="11">
        <text>Couples ATP hydrolysis with the unwinding of duplex DNA by translocating in the 3'-5' direction.</text>
        <dbReference type="EC" id="5.6.2.4"/>
    </reaction>
</comment>
<keyword evidence="8" id="KW-0238">DNA-binding</keyword>
<keyword evidence="2 15" id="KW-0547">Nucleotide-binding</keyword>
<evidence type="ECO:0000256" key="14">
    <source>
        <dbReference type="ARBA" id="ARBA00048988"/>
    </source>
</evidence>
<dbReference type="EC" id="5.6.2.4" evidence="12"/>
<evidence type="ECO:0000256" key="8">
    <source>
        <dbReference type="ARBA" id="ARBA00023125"/>
    </source>
</evidence>
<dbReference type="HOGENOM" id="CLU_010638_0_0_9"/>
<keyword evidence="19" id="KW-1185">Reference proteome</keyword>
<evidence type="ECO:0000256" key="1">
    <source>
        <dbReference type="ARBA" id="ARBA00022722"/>
    </source>
</evidence>
<dbReference type="GO" id="GO:0005829">
    <property type="term" value="C:cytosol"/>
    <property type="evidence" value="ECO:0007669"/>
    <property type="project" value="TreeGrafter"/>
</dbReference>
<evidence type="ECO:0000313" key="18">
    <source>
        <dbReference type="EMBL" id="AEE14648.1"/>
    </source>
</evidence>
<dbReference type="eggNOG" id="COG1074">
    <property type="taxonomic scope" value="Bacteria"/>
</dbReference>
<evidence type="ECO:0000259" key="17">
    <source>
        <dbReference type="PROSITE" id="PS51217"/>
    </source>
</evidence>
<dbReference type="InterPro" id="IPR027417">
    <property type="entry name" value="P-loop_NTPase"/>
</dbReference>
<evidence type="ECO:0000256" key="13">
    <source>
        <dbReference type="ARBA" id="ARBA00034923"/>
    </source>
</evidence>
<dbReference type="GO" id="GO:0043138">
    <property type="term" value="F:3'-5' DNA helicase activity"/>
    <property type="evidence" value="ECO:0007669"/>
    <property type="project" value="UniProtKB-EC"/>
</dbReference>
<dbReference type="InterPro" id="IPR014017">
    <property type="entry name" value="DNA_helicase_UvrD-like_C"/>
</dbReference>
<feature type="binding site" evidence="15">
    <location>
        <begin position="27"/>
        <end position="34"/>
    </location>
    <ligand>
        <name>ATP</name>
        <dbReference type="ChEBI" id="CHEBI:30616"/>
    </ligand>
</feature>
<evidence type="ECO:0000256" key="4">
    <source>
        <dbReference type="ARBA" id="ARBA00022801"/>
    </source>
</evidence>
<dbReference type="Pfam" id="PF13361">
    <property type="entry name" value="UvrD_C"/>
    <property type="match status" value="1"/>
</dbReference>
<evidence type="ECO:0000256" key="3">
    <source>
        <dbReference type="ARBA" id="ARBA00022763"/>
    </source>
</evidence>
<dbReference type="Gene3D" id="1.10.3170.10">
    <property type="entry name" value="Recbcd, chain B, domain 2"/>
    <property type="match status" value="1"/>
</dbReference>
<keyword evidence="9" id="KW-0234">DNA repair</keyword>
<dbReference type="GO" id="GO:0004527">
    <property type="term" value="F:exonuclease activity"/>
    <property type="evidence" value="ECO:0007669"/>
    <property type="project" value="UniProtKB-KW"/>
</dbReference>
<keyword evidence="4 15" id="KW-0378">Hydrolase</keyword>
<evidence type="ECO:0000256" key="11">
    <source>
        <dbReference type="ARBA" id="ARBA00034617"/>
    </source>
</evidence>
<dbReference type="STRING" id="747365.Thena_1019"/>
<comment type="catalytic activity">
    <reaction evidence="14">
        <text>ATP + H2O = ADP + phosphate + H(+)</text>
        <dbReference type="Rhea" id="RHEA:13065"/>
        <dbReference type="ChEBI" id="CHEBI:15377"/>
        <dbReference type="ChEBI" id="CHEBI:15378"/>
        <dbReference type="ChEBI" id="CHEBI:30616"/>
        <dbReference type="ChEBI" id="CHEBI:43474"/>
        <dbReference type="ChEBI" id="CHEBI:456216"/>
        <dbReference type="EC" id="5.6.2.4"/>
    </reaction>
</comment>
<accession>M1E7H4</accession>
<dbReference type="Pfam" id="PF00580">
    <property type="entry name" value="UvrD-helicase"/>
    <property type="match status" value="1"/>
</dbReference>
<dbReference type="GO" id="GO:0000725">
    <property type="term" value="P:recombinational repair"/>
    <property type="evidence" value="ECO:0007669"/>
    <property type="project" value="TreeGrafter"/>
</dbReference>
<dbReference type="Proteomes" id="UP000011765">
    <property type="component" value="Chromosome"/>
</dbReference>
<feature type="domain" description="UvrD-like helicase ATP-binding" evidence="16">
    <location>
        <begin position="6"/>
        <end position="448"/>
    </location>
</feature>
<evidence type="ECO:0000256" key="2">
    <source>
        <dbReference type="ARBA" id="ARBA00022741"/>
    </source>
</evidence>
<dbReference type="GO" id="GO:0005524">
    <property type="term" value="F:ATP binding"/>
    <property type="evidence" value="ECO:0007669"/>
    <property type="project" value="UniProtKB-UniRule"/>
</dbReference>
<dbReference type="SUPFAM" id="SSF52980">
    <property type="entry name" value="Restriction endonuclease-like"/>
    <property type="match status" value="1"/>
</dbReference>
<dbReference type="PANTHER" id="PTHR11070:SF2">
    <property type="entry name" value="ATP-DEPENDENT DNA HELICASE SRS2"/>
    <property type="match status" value="1"/>
</dbReference>
<dbReference type="KEGG" id="tnr:Thena_1019"/>
<dbReference type="PROSITE" id="PS51217">
    <property type="entry name" value="UVRD_HELICASE_CTER"/>
    <property type="match status" value="1"/>
</dbReference>
<dbReference type="RefSeq" id="WP_013756371.1">
    <property type="nucleotide sequence ID" value="NC_015499.1"/>
</dbReference>
<evidence type="ECO:0000256" key="7">
    <source>
        <dbReference type="ARBA" id="ARBA00022840"/>
    </source>
</evidence>
<protein>
    <recommendedName>
        <fullName evidence="12">DNA 3'-5' helicase</fullName>
        <ecNumber evidence="12">5.6.2.4</ecNumber>
    </recommendedName>
    <alternativeName>
        <fullName evidence="13">DNA 3'-5' helicase II</fullName>
    </alternativeName>
</protein>
<organism evidence="18 19">
    <name type="scientific">Thermodesulfobium narugense DSM 14796</name>
    <dbReference type="NCBI Taxonomy" id="747365"/>
    <lineage>
        <taxon>Bacteria</taxon>
        <taxon>Pseudomonadati</taxon>
        <taxon>Thermodesulfobiota</taxon>
        <taxon>Thermodesulfobiia</taxon>
        <taxon>Thermodesulfobiales</taxon>
        <taxon>Thermodesulfobiaceae</taxon>
        <taxon>Thermodesulfobium</taxon>
    </lineage>
</organism>
<reference evidence="18 19" key="1">
    <citation type="submission" date="2011-04" db="EMBL/GenBank/DDBJ databases">
        <title>The complete genome of Thermodesulfobium narugense DSM 14796.</title>
        <authorList>
            <consortium name="US DOE Joint Genome Institute (JGI-PGF)"/>
            <person name="Lucas S."/>
            <person name="Han J."/>
            <person name="Lapidus A."/>
            <person name="Bruce D."/>
            <person name="Goodwin L."/>
            <person name="Pitluck S."/>
            <person name="Peters L."/>
            <person name="Kyrpides N."/>
            <person name="Mavromatis K."/>
            <person name="Pagani I."/>
            <person name="Ivanova N."/>
            <person name="Ovchinnikova G."/>
            <person name="Zhang X."/>
            <person name="Saunders L."/>
            <person name="Detter J.C."/>
            <person name="Tapia R."/>
            <person name="Han C."/>
            <person name="Land M."/>
            <person name="Hauser L."/>
            <person name="Markowitz V."/>
            <person name="Cheng J.-F."/>
            <person name="Hugenholtz P."/>
            <person name="Woyke T."/>
            <person name="Wu D."/>
            <person name="Spring S."/>
            <person name="Schroeder M."/>
            <person name="Brambilla E."/>
            <person name="Klenk H.-P."/>
            <person name="Eisen J.A."/>
        </authorList>
    </citation>
    <scope>NUCLEOTIDE SEQUENCE [LARGE SCALE GENOMIC DNA]</scope>
    <source>
        <strain evidence="18 19">DSM 14796</strain>
    </source>
</reference>
<dbReference type="Gene3D" id="3.90.320.10">
    <property type="match status" value="1"/>
</dbReference>
<keyword evidence="3" id="KW-0227">DNA damage</keyword>
<evidence type="ECO:0000256" key="15">
    <source>
        <dbReference type="PROSITE-ProRule" id="PRU00560"/>
    </source>
</evidence>
<dbReference type="OrthoDB" id="9810135at2"/>
<dbReference type="AlphaFoldDB" id="M1E7H4"/>
<dbReference type="InterPro" id="IPR011604">
    <property type="entry name" value="PDDEXK-like_dom_sf"/>
</dbReference>
<evidence type="ECO:0000259" key="16">
    <source>
        <dbReference type="PROSITE" id="PS51198"/>
    </source>
</evidence>
<proteinExistence type="predicted"/>
<dbReference type="InterPro" id="IPR000212">
    <property type="entry name" value="DNA_helicase_UvrD/REP"/>
</dbReference>
<dbReference type="GO" id="GO:0003677">
    <property type="term" value="F:DNA binding"/>
    <property type="evidence" value="ECO:0007669"/>
    <property type="project" value="UniProtKB-KW"/>
</dbReference>
<keyword evidence="1" id="KW-0540">Nuclease</keyword>
<dbReference type="GO" id="GO:0033202">
    <property type="term" value="C:DNA helicase complex"/>
    <property type="evidence" value="ECO:0007669"/>
    <property type="project" value="TreeGrafter"/>
</dbReference>
<evidence type="ECO:0000256" key="5">
    <source>
        <dbReference type="ARBA" id="ARBA00022806"/>
    </source>
</evidence>
<name>M1E7H4_9BACT</name>
<dbReference type="PANTHER" id="PTHR11070">
    <property type="entry name" value="UVRD / RECB / PCRA DNA HELICASE FAMILY MEMBER"/>
    <property type="match status" value="1"/>
</dbReference>
<dbReference type="EMBL" id="CP002690">
    <property type="protein sequence ID" value="AEE14648.1"/>
    <property type="molecule type" value="Genomic_DNA"/>
</dbReference>
<evidence type="ECO:0000313" key="19">
    <source>
        <dbReference type="Proteomes" id="UP000011765"/>
    </source>
</evidence>
<evidence type="ECO:0000256" key="10">
    <source>
        <dbReference type="ARBA" id="ARBA00023235"/>
    </source>
</evidence>
<keyword evidence="10" id="KW-0413">Isomerase</keyword>
<gene>
    <name evidence="18" type="ORF">Thena_1019</name>
</gene>
<evidence type="ECO:0000256" key="6">
    <source>
        <dbReference type="ARBA" id="ARBA00022839"/>
    </source>
</evidence>
<dbReference type="PROSITE" id="PS51198">
    <property type="entry name" value="UVRD_HELICASE_ATP_BIND"/>
    <property type="match status" value="1"/>
</dbReference>
<dbReference type="Gene3D" id="3.40.50.300">
    <property type="entry name" value="P-loop containing nucleotide triphosphate hydrolases"/>
    <property type="match status" value="2"/>
</dbReference>
<keyword evidence="7 15" id="KW-0067">ATP-binding</keyword>
<feature type="domain" description="UvrD-like helicase C-terminal" evidence="17">
    <location>
        <begin position="475"/>
        <end position="737"/>
    </location>
</feature>
<dbReference type="SUPFAM" id="SSF52540">
    <property type="entry name" value="P-loop containing nucleoside triphosphate hydrolases"/>
    <property type="match status" value="1"/>
</dbReference>
<keyword evidence="5 15" id="KW-0347">Helicase</keyword>
<keyword evidence="6" id="KW-0269">Exonuclease</keyword>
<evidence type="ECO:0000256" key="12">
    <source>
        <dbReference type="ARBA" id="ARBA00034808"/>
    </source>
</evidence>
<dbReference type="InterPro" id="IPR014016">
    <property type="entry name" value="UvrD-like_ATP-bd"/>
</dbReference>
<dbReference type="InterPro" id="IPR011335">
    <property type="entry name" value="Restrct_endonuc-II-like"/>
</dbReference>
<evidence type="ECO:0000256" key="9">
    <source>
        <dbReference type="ARBA" id="ARBA00023204"/>
    </source>
</evidence>